<feature type="compositionally biased region" description="Basic and acidic residues" evidence="1">
    <location>
        <begin position="468"/>
        <end position="478"/>
    </location>
</feature>
<feature type="region of interest" description="Disordered" evidence="1">
    <location>
        <begin position="218"/>
        <end position="268"/>
    </location>
</feature>
<feature type="compositionally biased region" description="Basic and acidic residues" evidence="1">
    <location>
        <begin position="124"/>
        <end position="134"/>
    </location>
</feature>
<dbReference type="Pfam" id="PF17936">
    <property type="entry name" value="Big_6"/>
    <property type="match status" value="7"/>
</dbReference>
<feature type="compositionally biased region" description="Polar residues" evidence="1">
    <location>
        <begin position="230"/>
        <end position="241"/>
    </location>
</feature>
<feature type="compositionally biased region" description="Polar residues" evidence="1">
    <location>
        <begin position="458"/>
        <end position="467"/>
    </location>
</feature>
<feature type="domain" description="Bacterial Ig" evidence="2">
    <location>
        <begin position="2"/>
        <end position="48"/>
    </location>
</feature>
<accession>A0A418HK15</accession>
<feature type="domain" description="Bacterial Ig" evidence="2">
    <location>
        <begin position="224"/>
        <end position="306"/>
    </location>
</feature>
<dbReference type="EMBL" id="QXRZ01000031">
    <property type="protein sequence ID" value="RIL40793.1"/>
    <property type="molecule type" value="Genomic_DNA"/>
</dbReference>
<evidence type="ECO:0000313" key="4">
    <source>
        <dbReference type="Proteomes" id="UP000283576"/>
    </source>
</evidence>
<feature type="domain" description="Bacterial Ig" evidence="2">
    <location>
        <begin position="52"/>
        <end position="134"/>
    </location>
</feature>
<proteinExistence type="predicted"/>
<feature type="domain" description="Bacterial Ig" evidence="2">
    <location>
        <begin position="396"/>
        <end position="478"/>
    </location>
</feature>
<dbReference type="RefSeq" id="WP_259335675.1">
    <property type="nucleotide sequence ID" value="NZ_QXRZ01000031.1"/>
</dbReference>
<feature type="compositionally biased region" description="Polar residues" evidence="1">
    <location>
        <begin position="488"/>
        <end position="499"/>
    </location>
</feature>
<feature type="non-terminal residue" evidence="3">
    <location>
        <position position="545"/>
    </location>
</feature>
<dbReference type="InterPro" id="IPR041498">
    <property type="entry name" value="Big_6"/>
</dbReference>
<reference evidence="3 4" key="1">
    <citation type="journal article" date="2016" name="Front. Microbiol.">
        <title>Comprehensive Phylogenetic Analysis of Bovine Non-aureus Staphylococci Species Based on Whole-Genome Sequencing.</title>
        <authorList>
            <person name="Naushad S."/>
            <person name="Barkema H.W."/>
            <person name="Luby C."/>
            <person name="Condas L.A."/>
            <person name="Nobrega D.B."/>
            <person name="Carson D.A."/>
            <person name="De Buck J."/>
        </authorList>
    </citation>
    <scope>NUCLEOTIDE SEQUENCE [LARGE SCALE GENOMIC DNA]</scope>
    <source>
        <strain evidence="3 4">SNUC 1388</strain>
    </source>
</reference>
<evidence type="ECO:0000313" key="3">
    <source>
        <dbReference type="EMBL" id="RIL40793.1"/>
    </source>
</evidence>
<protein>
    <submittedName>
        <fullName evidence="3">YSIRK signal domain/LPXTG anchor domain surface protein</fullName>
    </submittedName>
</protein>
<feature type="compositionally biased region" description="Polar residues" evidence="1">
    <location>
        <begin position="372"/>
        <end position="381"/>
    </location>
</feature>
<feature type="domain" description="Bacterial Ig" evidence="2">
    <location>
        <begin position="310"/>
        <end position="392"/>
    </location>
</feature>
<feature type="non-terminal residue" evidence="3">
    <location>
        <position position="1"/>
    </location>
</feature>
<name>A0A418HK15_STAGA</name>
<feature type="region of interest" description="Disordered" evidence="1">
    <location>
        <begin position="101"/>
        <end position="167"/>
    </location>
</feature>
<feature type="compositionally biased region" description="Polar residues" evidence="1">
    <location>
        <begin position="402"/>
        <end position="413"/>
    </location>
</feature>
<feature type="compositionally biased region" description="Basic and acidic residues" evidence="1">
    <location>
        <begin position="296"/>
        <end position="306"/>
    </location>
</feature>
<dbReference type="AlphaFoldDB" id="A0A418HK15"/>
<feature type="compositionally biased region" description="Polar residues" evidence="1">
    <location>
        <begin position="316"/>
        <end position="327"/>
    </location>
</feature>
<feature type="compositionally biased region" description="Polar residues" evidence="1">
    <location>
        <begin position="144"/>
        <end position="155"/>
    </location>
</feature>
<evidence type="ECO:0000256" key="1">
    <source>
        <dbReference type="SAM" id="MobiDB-lite"/>
    </source>
</evidence>
<sequence>LTGVADDQGNYTINLPANKKFRGGEQLKVTSTDASGNKSDEAIVEVKDTTPPAAPTVSEVTSESTQVTGTGEPGSTVKVELPDGTELKGVADDQGNYTIDLPSNKKFNGGESVKVTSTDASGNKSDEKVIDVKDTTPPVAPTVSEVTSESTQVTGTGEPGSTVKVELPDGTVLDGVTDDQGNYTIDLPTNKKFNGGEQLKVTSTDASGNKSDEKVIDVKDTTPPVAPTVSEVTSESPQVSGTAEAGSTVKVELPDGTELTGVADDQGNYTIDLPANKKFNGGESIKITSTDASGNKSDEKVIDVKDTTPPAAPTVSEVTSESTQVTGTGEPGSTVKVELPDGTELTGVADDQGNYTIDLPSNKKFNGGESIKITSTDASGNKSDEAVVEVKDTTPPVAPTVSEVTSESTQVTGTGEPGSTVKVELPDGTELTGVADDQGNYTIDLPSNKKFRGGEQLKVTSTDPSGNKSDEKVIDVKDTTPPVAPTVSEVTSESPQVSGTAEAGSTVKVELPDGTELTGVADDQGNYTIDLPSNKKFNGGESIKV</sequence>
<feature type="domain" description="Bacterial Ig" evidence="2">
    <location>
        <begin position="482"/>
        <end position="536"/>
    </location>
</feature>
<dbReference type="Gene3D" id="2.60.40.10">
    <property type="entry name" value="Immunoglobulins"/>
    <property type="match status" value="7"/>
</dbReference>
<evidence type="ECO:0000259" key="2">
    <source>
        <dbReference type="Pfam" id="PF17936"/>
    </source>
</evidence>
<feature type="compositionally biased region" description="Polar residues" evidence="1">
    <location>
        <begin position="114"/>
        <end position="123"/>
    </location>
</feature>
<feature type="region of interest" description="Disordered" evidence="1">
    <location>
        <begin position="280"/>
        <end position="545"/>
    </location>
</feature>
<dbReference type="InterPro" id="IPR013783">
    <property type="entry name" value="Ig-like_fold"/>
</dbReference>
<dbReference type="Proteomes" id="UP000283576">
    <property type="component" value="Unassembled WGS sequence"/>
</dbReference>
<gene>
    <name evidence="3" type="ORF">BUZ01_14095</name>
</gene>
<feature type="compositionally biased region" description="Basic and acidic residues" evidence="1">
    <location>
        <begin position="382"/>
        <end position="392"/>
    </location>
</feature>
<organism evidence="3 4">
    <name type="scientific">Staphylococcus gallinarum</name>
    <dbReference type="NCBI Taxonomy" id="1293"/>
    <lineage>
        <taxon>Bacteria</taxon>
        <taxon>Bacillati</taxon>
        <taxon>Bacillota</taxon>
        <taxon>Bacilli</taxon>
        <taxon>Bacillales</taxon>
        <taxon>Staphylococcaceae</taxon>
        <taxon>Staphylococcus</taxon>
    </lineage>
</organism>
<feature type="domain" description="Bacterial Ig" evidence="2">
    <location>
        <begin position="138"/>
        <end position="220"/>
    </location>
</feature>
<comment type="caution">
    <text evidence="3">The sequence shown here is derived from an EMBL/GenBank/DDBJ whole genome shotgun (WGS) entry which is preliminary data.</text>
</comment>
<feature type="compositionally biased region" description="Polar residues" evidence="1">
    <location>
        <begin position="58"/>
        <end position="69"/>
    </location>
</feature>
<feature type="region of interest" description="Disordered" evidence="1">
    <location>
        <begin position="47"/>
        <end position="80"/>
    </location>
</feature>
<feature type="compositionally biased region" description="Polar residues" evidence="1">
    <location>
        <begin position="286"/>
        <end position="295"/>
    </location>
</feature>
<dbReference type="NCBIfam" id="NF033510">
    <property type="entry name" value="Ca_tandemer"/>
    <property type="match status" value="6"/>
</dbReference>